<evidence type="ECO:0000256" key="9">
    <source>
        <dbReference type="SAM" id="Coils"/>
    </source>
</evidence>
<dbReference type="AlphaFoldDB" id="A0A8S1U6I2"/>
<protein>
    <recommendedName>
        <fullName evidence="1">non-specific serine/threonine protein kinase</fullName>
        <ecNumber evidence="1">2.7.11.1</ecNumber>
    </recommendedName>
</protein>
<keyword evidence="2" id="KW-0723">Serine/threonine-protein kinase</keyword>
<name>A0A8S1U6I2_9CILI</name>
<evidence type="ECO:0000256" key="5">
    <source>
        <dbReference type="ARBA" id="ARBA00022777"/>
    </source>
</evidence>
<keyword evidence="4" id="KW-0547">Nucleotide-binding</keyword>
<evidence type="ECO:0000259" key="10">
    <source>
        <dbReference type="PROSITE" id="PS50011"/>
    </source>
</evidence>
<feature type="coiled-coil region" evidence="9">
    <location>
        <begin position="339"/>
        <end position="366"/>
    </location>
</feature>
<comment type="caution">
    <text evidence="11">The sequence shown here is derived from an EMBL/GenBank/DDBJ whole genome shotgun (WGS) entry which is preliminary data.</text>
</comment>
<comment type="catalytic activity">
    <reaction evidence="7">
        <text>L-threonyl-[protein] + ATP = O-phospho-L-threonyl-[protein] + ADP + H(+)</text>
        <dbReference type="Rhea" id="RHEA:46608"/>
        <dbReference type="Rhea" id="RHEA-COMP:11060"/>
        <dbReference type="Rhea" id="RHEA-COMP:11605"/>
        <dbReference type="ChEBI" id="CHEBI:15378"/>
        <dbReference type="ChEBI" id="CHEBI:30013"/>
        <dbReference type="ChEBI" id="CHEBI:30616"/>
        <dbReference type="ChEBI" id="CHEBI:61977"/>
        <dbReference type="ChEBI" id="CHEBI:456216"/>
        <dbReference type="EC" id="2.7.11.1"/>
    </reaction>
</comment>
<sequence>MNIDIRVIGDYEVNFGAFIGKGSYGKVYEGRIVSQNRKICVKVLQLTEEKRPMFQREVEILEEIKKITHPNILKIYHIVEQNQIIYIFMEKCIENLEQKLQKMKKENQIFSIYQVLHISKQVCKGYKEIMKKNIIHRDMKPENILIGEDGYYKISDYGLSKTLNDVESLLKQTQLGTPLFVSPQVISGNYSNKADLFSFGLTIYYITFQQPIFQIKSIGDLEKEFNRIKNGIKLPIIKNEGDQNSKNNLEYLLKMTIQYEEDDRMSWDQFYKYLDGININSSILTEPNLQDDKKKANDDLMHINLQKIKQIDVDHFNFIIKPAQQETVQTQKQSKLEDQTSIENTNQDYQNTNQAYQNNNQVNQNNNQIIQQKHQISNNQGQNNNQIPNNQKILKQQLDSQDNYQQIPKDFTNQNNFDSKFVQSQQEDYQNPTMNPNIIKQNTNSSQLGYQIQFHNDFQEEQDSKVYNQIHEDKKLNLDSNNKQDYKVVEVKQQNLLISPNQQRNNTPQQFKQENQINYQNFVANNQANADESIVDFNKSNLNQDSQLIIINNQQLEQQFGSQNQNPIKNQKDNQIFIPSHNQSSSNRQQQINQIIPNDKVSTQSLNEIDAQSEILSNDTFKLSFSTQKEDFNQQGVQNSFKQTSKQSQDLDQGNFDQGIMPNYMKSQPQQKNQINQFKDSNKNKIITISEIIPQNKDNNQIINQQQQTYQTQQKQYAYKAQQQTQEPYQAQQPQQEVINKKQEIQSQDVQKQSFIQKQIQYSNEYVNNNSYQYQQQKLQQVQNQNQNKKMENTDSYQEFGVSNDKQPNNQQLIKQQVYSNYNNNFQNSVAQDTQQQGQITTKLKGRLIKKADANQPAQSLKQVFQIILQKIKLAENVFNSYQKLKTHQKLQKFIKQFEIFNYLLRHYQYSLITNVKLFCKNDRNVEQCYLKKDLDQFIAENTILDYQKYHQQQINEITEIYQQKLAISTEASKDIQDFLDSRNNNGDVIDLIRFLEQGDFYKFNSYIELYEKYFKQIFDQLNCNLNSKELLIFFGYSIKFIRIEKEFPLKNYKIINSNQIDYLSDDEECLKEFIIGYMNVK</sequence>
<evidence type="ECO:0000256" key="3">
    <source>
        <dbReference type="ARBA" id="ARBA00022679"/>
    </source>
</evidence>
<evidence type="ECO:0000313" key="11">
    <source>
        <dbReference type="EMBL" id="CAD8159337.1"/>
    </source>
</evidence>
<dbReference type="SMART" id="SM00220">
    <property type="entry name" value="S_TKc"/>
    <property type="match status" value="1"/>
</dbReference>
<dbReference type="Pfam" id="PF00069">
    <property type="entry name" value="Pkinase"/>
    <property type="match status" value="1"/>
</dbReference>
<dbReference type="InterPro" id="IPR050660">
    <property type="entry name" value="NEK_Ser/Thr_kinase"/>
</dbReference>
<keyword evidence="5" id="KW-0418">Kinase</keyword>
<feature type="domain" description="Protein kinase" evidence="10">
    <location>
        <begin position="13"/>
        <end position="274"/>
    </location>
</feature>
<dbReference type="InterPro" id="IPR000719">
    <property type="entry name" value="Prot_kinase_dom"/>
</dbReference>
<evidence type="ECO:0000256" key="4">
    <source>
        <dbReference type="ARBA" id="ARBA00022741"/>
    </source>
</evidence>
<evidence type="ECO:0000256" key="7">
    <source>
        <dbReference type="ARBA" id="ARBA00047899"/>
    </source>
</evidence>
<evidence type="ECO:0000256" key="1">
    <source>
        <dbReference type="ARBA" id="ARBA00012513"/>
    </source>
</evidence>
<dbReference type="CDD" id="cd00180">
    <property type="entry name" value="PKc"/>
    <property type="match status" value="1"/>
</dbReference>
<organism evidence="11 12">
    <name type="scientific">Paramecium pentaurelia</name>
    <dbReference type="NCBI Taxonomy" id="43138"/>
    <lineage>
        <taxon>Eukaryota</taxon>
        <taxon>Sar</taxon>
        <taxon>Alveolata</taxon>
        <taxon>Ciliophora</taxon>
        <taxon>Intramacronucleata</taxon>
        <taxon>Oligohymenophorea</taxon>
        <taxon>Peniculida</taxon>
        <taxon>Parameciidae</taxon>
        <taxon>Paramecium</taxon>
    </lineage>
</organism>
<keyword evidence="6" id="KW-0067">ATP-binding</keyword>
<keyword evidence="12" id="KW-1185">Reference proteome</keyword>
<keyword evidence="9" id="KW-0175">Coiled coil</keyword>
<comment type="catalytic activity">
    <reaction evidence="8">
        <text>L-seryl-[protein] + ATP = O-phospho-L-seryl-[protein] + ADP + H(+)</text>
        <dbReference type="Rhea" id="RHEA:17989"/>
        <dbReference type="Rhea" id="RHEA-COMP:9863"/>
        <dbReference type="Rhea" id="RHEA-COMP:11604"/>
        <dbReference type="ChEBI" id="CHEBI:15378"/>
        <dbReference type="ChEBI" id="CHEBI:29999"/>
        <dbReference type="ChEBI" id="CHEBI:30616"/>
        <dbReference type="ChEBI" id="CHEBI:83421"/>
        <dbReference type="ChEBI" id="CHEBI:456216"/>
        <dbReference type="EC" id="2.7.11.1"/>
    </reaction>
</comment>
<feature type="coiled-coil region" evidence="9">
    <location>
        <begin position="86"/>
        <end position="113"/>
    </location>
</feature>
<dbReference type="PROSITE" id="PS00108">
    <property type="entry name" value="PROTEIN_KINASE_ST"/>
    <property type="match status" value="1"/>
</dbReference>
<evidence type="ECO:0000256" key="2">
    <source>
        <dbReference type="ARBA" id="ARBA00022527"/>
    </source>
</evidence>
<evidence type="ECO:0000256" key="6">
    <source>
        <dbReference type="ARBA" id="ARBA00022840"/>
    </source>
</evidence>
<dbReference type="GO" id="GO:0004674">
    <property type="term" value="F:protein serine/threonine kinase activity"/>
    <property type="evidence" value="ECO:0007669"/>
    <property type="project" value="UniProtKB-KW"/>
</dbReference>
<gene>
    <name evidence="11" type="ORF">PPENT_87.1.T0330081</name>
</gene>
<dbReference type="PANTHER" id="PTHR43671">
    <property type="entry name" value="SERINE/THREONINE-PROTEIN KINASE NEK"/>
    <property type="match status" value="1"/>
</dbReference>
<dbReference type="GO" id="GO:0005524">
    <property type="term" value="F:ATP binding"/>
    <property type="evidence" value="ECO:0007669"/>
    <property type="project" value="UniProtKB-KW"/>
</dbReference>
<dbReference type="InterPro" id="IPR008271">
    <property type="entry name" value="Ser/Thr_kinase_AS"/>
</dbReference>
<evidence type="ECO:0000256" key="8">
    <source>
        <dbReference type="ARBA" id="ARBA00048679"/>
    </source>
</evidence>
<dbReference type="EC" id="2.7.11.1" evidence="1"/>
<dbReference type="Proteomes" id="UP000689195">
    <property type="component" value="Unassembled WGS sequence"/>
</dbReference>
<dbReference type="OrthoDB" id="309206at2759"/>
<proteinExistence type="predicted"/>
<dbReference type="EMBL" id="CAJJDO010000033">
    <property type="protein sequence ID" value="CAD8159337.1"/>
    <property type="molecule type" value="Genomic_DNA"/>
</dbReference>
<reference evidence="11" key="1">
    <citation type="submission" date="2021-01" db="EMBL/GenBank/DDBJ databases">
        <authorList>
            <consortium name="Genoscope - CEA"/>
            <person name="William W."/>
        </authorList>
    </citation>
    <scope>NUCLEOTIDE SEQUENCE</scope>
</reference>
<dbReference type="PROSITE" id="PS50011">
    <property type="entry name" value="PROTEIN_KINASE_DOM"/>
    <property type="match status" value="1"/>
</dbReference>
<keyword evidence="3" id="KW-0808">Transferase</keyword>
<evidence type="ECO:0000313" key="12">
    <source>
        <dbReference type="Proteomes" id="UP000689195"/>
    </source>
</evidence>
<dbReference type="PANTHER" id="PTHR43671:SF98">
    <property type="entry name" value="SERINE_THREONINE-PROTEIN KINASE NEK11"/>
    <property type="match status" value="1"/>
</dbReference>
<accession>A0A8S1U6I2</accession>